<feature type="compositionally biased region" description="Polar residues" evidence="1">
    <location>
        <begin position="1"/>
        <end position="19"/>
    </location>
</feature>
<sequence>MSSNPNGDSEKYYTSSSSRKLPPIREVVGGKSAVISQKGPDLPPPPPSPFSFLPDATYQLGGSKNVVGLRDNDKRIKAA</sequence>
<name>A0AAV5A0V2_9AGAM</name>
<evidence type="ECO:0000313" key="2">
    <source>
        <dbReference type="EMBL" id="GJJ06656.1"/>
    </source>
</evidence>
<dbReference type="Proteomes" id="UP001050691">
    <property type="component" value="Unassembled WGS sequence"/>
</dbReference>
<organism evidence="2 3">
    <name type="scientific">Clathrus columnatus</name>
    <dbReference type="NCBI Taxonomy" id="1419009"/>
    <lineage>
        <taxon>Eukaryota</taxon>
        <taxon>Fungi</taxon>
        <taxon>Dikarya</taxon>
        <taxon>Basidiomycota</taxon>
        <taxon>Agaricomycotina</taxon>
        <taxon>Agaricomycetes</taxon>
        <taxon>Phallomycetidae</taxon>
        <taxon>Phallales</taxon>
        <taxon>Clathraceae</taxon>
        <taxon>Clathrus</taxon>
    </lineage>
</organism>
<feature type="region of interest" description="Disordered" evidence="1">
    <location>
        <begin position="31"/>
        <end position="50"/>
    </location>
</feature>
<evidence type="ECO:0000256" key="1">
    <source>
        <dbReference type="SAM" id="MobiDB-lite"/>
    </source>
</evidence>
<reference evidence="2" key="1">
    <citation type="submission" date="2021-10" db="EMBL/GenBank/DDBJ databases">
        <title>De novo Genome Assembly of Clathrus columnatus (Basidiomycota, Fungi) Using Illumina and Nanopore Sequence Data.</title>
        <authorList>
            <person name="Ogiso-Tanaka E."/>
            <person name="Itagaki H."/>
            <person name="Hosoya T."/>
            <person name="Hosaka K."/>
        </authorList>
    </citation>
    <scope>NUCLEOTIDE SEQUENCE</scope>
    <source>
        <strain evidence="2">MO-923</strain>
    </source>
</reference>
<gene>
    <name evidence="2" type="ORF">Clacol_000851</name>
</gene>
<proteinExistence type="predicted"/>
<dbReference type="EMBL" id="BPWL01000001">
    <property type="protein sequence ID" value="GJJ06656.1"/>
    <property type="molecule type" value="Genomic_DNA"/>
</dbReference>
<keyword evidence="3" id="KW-1185">Reference proteome</keyword>
<evidence type="ECO:0000313" key="3">
    <source>
        <dbReference type="Proteomes" id="UP001050691"/>
    </source>
</evidence>
<feature type="region of interest" description="Disordered" evidence="1">
    <location>
        <begin position="1"/>
        <end position="24"/>
    </location>
</feature>
<protein>
    <submittedName>
        <fullName evidence="2">Uncharacterized protein</fullName>
    </submittedName>
</protein>
<dbReference type="AlphaFoldDB" id="A0AAV5A0V2"/>
<comment type="caution">
    <text evidence="2">The sequence shown here is derived from an EMBL/GenBank/DDBJ whole genome shotgun (WGS) entry which is preliminary data.</text>
</comment>
<accession>A0AAV5A0V2</accession>